<dbReference type="PANTHER" id="PTHR41771:SF1">
    <property type="entry name" value="MEMBRANE PROTEIN"/>
    <property type="match status" value="1"/>
</dbReference>
<evidence type="ECO:0000313" key="2">
    <source>
        <dbReference type="EMBL" id="ODV55656.1"/>
    </source>
</evidence>
<feature type="transmembrane region" description="Helical" evidence="1">
    <location>
        <begin position="250"/>
        <end position="278"/>
    </location>
</feature>
<dbReference type="AlphaFoldDB" id="A0A1E4R5A0"/>
<dbReference type="Proteomes" id="UP000094784">
    <property type="component" value="Unassembled WGS sequence"/>
</dbReference>
<reference evidence="2 3" key="1">
    <citation type="submission" date="2016-09" db="EMBL/GenBank/DDBJ databases">
        <title>Draft genome sequence of the soil isolate, Lysinibacillus fusiformis M5, a potential hypoxanthine producer.</title>
        <authorList>
            <person name="Gallegos-Monterrosa R."/>
            <person name="Maroti G."/>
            <person name="Balint B."/>
            <person name="Kovacs A.T."/>
        </authorList>
    </citation>
    <scope>NUCLEOTIDE SEQUENCE [LARGE SCALE GENOMIC DNA]</scope>
    <source>
        <strain evidence="2 3">M5</strain>
    </source>
</reference>
<evidence type="ECO:0000256" key="1">
    <source>
        <dbReference type="SAM" id="Phobius"/>
    </source>
</evidence>
<feature type="transmembrane region" description="Helical" evidence="1">
    <location>
        <begin position="129"/>
        <end position="145"/>
    </location>
</feature>
<dbReference type="Pfam" id="PF07907">
    <property type="entry name" value="YibE_F"/>
    <property type="match status" value="1"/>
</dbReference>
<proteinExistence type="predicted"/>
<feature type="transmembrane region" description="Helical" evidence="1">
    <location>
        <begin position="344"/>
        <end position="367"/>
    </location>
</feature>
<feature type="transmembrane region" description="Helical" evidence="1">
    <location>
        <begin position="178"/>
        <end position="198"/>
    </location>
</feature>
<evidence type="ECO:0000313" key="3">
    <source>
        <dbReference type="Proteomes" id="UP000094784"/>
    </source>
</evidence>
<accession>A0A1E4R5A0</accession>
<comment type="caution">
    <text evidence="2">The sequence shown here is derived from an EMBL/GenBank/DDBJ whole genome shotgun (WGS) entry which is preliminary data.</text>
</comment>
<feature type="transmembrane region" description="Helical" evidence="1">
    <location>
        <begin position="12"/>
        <end position="29"/>
    </location>
</feature>
<dbReference type="PANTHER" id="PTHR41771">
    <property type="entry name" value="MEMBRANE PROTEIN-RELATED"/>
    <property type="match status" value="1"/>
</dbReference>
<feature type="transmembrane region" description="Helical" evidence="1">
    <location>
        <begin position="152"/>
        <end position="172"/>
    </location>
</feature>
<gene>
    <name evidence="2" type="ORF">BG258_06950</name>
</gene>
<dbReference type="RefSeq" id="WP_069480717.1">
    <property type="nucleotide sequence ID" value="NZ_KV766182.1"/>
</dbReference>
<name>A0A1E4R5A0_9BACI</name>
<feature type="transmembrane region" description="Helical" evidence="1">
    <location>
        <begin position="299"/>
        <end position="324"/>
    </location>
</feature>
<dbReference type="EMBL" id="MECQ01000001">
    <property type="protein sequence ID" value="ODV55656.1"/>
    <property type="molecule type" value="Genomic_DNA"/>
</dbReference>
<sequence>MQYLRNITYKQRIFYALLLLSCALSIFFVHHNEQFYDRPIAEILKVKVADSEPITDMYDNDDMLYIQQIKAVLKNGQHKGQIIDLTNDYSSSGAFDQEYHVGNEIFVAIDEHSTKSELTGSILDLKRDQTIMMIAWIFIFALLIIGKRQGLFAIISLVVNACILTFALDLYVKHGSLNLLFISGVCVLLFTIISLLLISGLKTKTYAAIISTLLGTMIALIISTAVMWLTGENGLRYEEMQFLTRPYRTVFIAGLFIGSLGAVMDVAITMSSSIFALYEQDSRISLQALKASGHEIGKDIMGTITSILFFAYICGSIPMVILYLKNSSTLGLTLSLNLSLELARALAGGIGVVLTIPISQYTAIFFINRKRVKA</sequence>
<dbReference type="OrthoDB" id="5753718at2"/>
<protein>
    <submittedName>
        <fullName evidence="2">YibE/F-like family protein</fullName>
    </submittedName>
</protein>
<organism evidence="2 3">
    <name type="scientific">Lysinibacillus fusiformis</name>
    <dbReference type="NCBI Taxonomy" id="28031"/>
    <lineage>
        <taxon>Bacteria</taxon>
        <taxon>Bacillati</taxon>
        <taxon>Bacillota</taxon>
        <taxon>Bacilli</taxon>
        <taxon>Bacillales</taxon>
        <taxon>Bacillaceae</taxon>
        <taxon>Lysinibacillus</taxon>
    </lineage>
</organism>
<keyword evidence="1" id="KW-0472">Membrane</keyword>
<feature type="transmembrane region" description="Helical" evidence="1">
    <location>
        <begin position="205"/>
        <end position="230"/>
    </location>
</feature>
<dbReference type="InterPro" id="IPR012507">
    <property type="entry name" value="YibE_F"/>
</dbReference>
<keyword evidence="1" id="KW-0812">Transmembrane</keyword>
<keyword evidence="1" id="KW-1133">Transmembrane helix</keyword>